<keyword evidence="2" id="KW-1185">Reference proteome</keyword>
<dbReference type="Proteomes" id="UP000465105">
    <property type="component" value="Segment"/>
</dbReference>
<sequence>MTNTVVTIKNTESYSIYESTIQLILDDKPTTQYKVLDKRNTDWSHPLTNVETPSINEMLVQLSMIDNDLYELIMEDMEVQIV</sequence>
<protein>
    <submittedName>
        <fullName evidence="1">Uncharacterized protein</fullName>
    </submittedName>
</protein>
<evidence type="ECO:0000313" key="1">
    <source>
        <dbReference type="EMBL" id="QHJ75866.1"/>
    </source>
</evidence>
<accession>A0A6B9SWB9</accession>
<dbReference type="EMBL" id="MN857617">
    <property type="protein sequence ID" value="QHJ75866.1"/>
    <property type="molecule type" value="Genomic_DNA"/>
</dbReference>
<evidence type="ECO:0000313" key="2">
    <source>
        <dbReference type="Proteomes" id="UP000465105"/>
    </source>
</evidence>
<proteinExistence type="predicted"/>
<reference evidence="1 2" key="1">
    <citation type="submission" date="2019-12" db="EMBL/GenBank/DDBJ databases">
        <authorList>
            <person name="Shah Mahmud R."/>
            <person name="Ulyanova V."/>
            <person name="Mindubaeva L."/>
            <person name="Markelova M."/>
            <person name="Garifullina K."/>
            <person name="Malanin S."/>
            <person name="Doijad S.P."/>
            <person name="Chakraborty T."/>
            <person name="Ilinskaya O."/>
        </authorList>
    </citation>
    <scope>NUCLEOTIDE SEQUENCE [LARGE SCALE GENOMIC DNA]</scope>
</reference>
<organism evidence="1 2">
    <name type="scientific">Bacillus phage SRT01hs</name>
    <dbReference type="NCBI Taxonomy" id="2847044"/>
    <lineage>
        <taxon>Viruses</taxon>
        <taxon>Duplodnaviria</taxon>
        <taxon>Heunggongvirae</taxon>
        <taxon>Uroviricota</taxon>
        <taxon>Caudoviricetes</taxon>
        <taxon>Salasmaviridae</taxon>
        <taxon>Tatarstanvirinae</taxon>
        <taxon>Gaunavirus</taxon>
        <taxon>Gaunavirus SRT01hs</taxon>
    </lineage>
</organism>
<dbReference type="RefSeq" id="YP_009910632.1">
    <property type="nucleotide sequence ID" value="NC_049973.1"/>
</dbReference>
<name>A0A6B9SWB9_9CAUD</name>
<dbReference type="GeneID" id="56239352"/>